<comment type="caution">
    <text evidence="1">The sequence shown here is derived from an EMBL/GenBank/DDBJ whole genome shotgun (WGS) entry which is preliminary data.</text>
</comment>
<dbReference type="Proteomes" id="UP000886101">
    <property type="component" value="Unassembled WGS sequence"/>
</dbReference>
<dbReference type="AlphaFoldDB" id="A0A7V5P002"/>
<evidence type="ECO:0000313" key="1">
    <source>
        <dbReference type="EMBL" id="HHI97295.1"/>
    </source>
</evidence>
<dbReference type="InterPro" id="IPR054701">
    <property type="entry name" value="DVU0298-like"/>
</dbReference>
<reference evidence="1" key="1">
    <citation type="journal article" date="2020" name="mSystems">
        <title>Genome- and Community-Level Interaction Insights into Carbon Utilization and Element Cycling Functions of Hydrothermarchaeota in Hydrothermal Sediment.</title>
        <authorList>
            <person name="Zhou Z."/>
            <person name="Liu Y."/>
            <person name="Xu W."/>
            <person name="Pan J."/>
            <person name="Luo Z.H."/>
            <person name="Li M."/>
        </authorList>
    </citation>
    <scope>NUCLEOTIDE SEQUENCE [LARGE SCALE GENOMIC DNA]</scope>
    <source>
        <strain evidence="1">HyVt-533</strain>
    </source>
</reference>
<proteinExistence type="predicted"/>
<gene>
    <name evidence="1" type="ORF">ENJ96_05520</name>
</gene>
<organism evidence="1">
    <name type="scientific">Thermodesulfatator atlanticus</name>
    <dbReference type="NCBI Taxonomy" id="501497"/>
    <lineage>
        <taxon>Bacteria</taxon>
        <taxon>Pseudomonadati</taxon>
        <taxon>Thermodesulfobacteriota</taxon>
        <taxon>Thermodesulfobacteria</taxon>
        <taxon>Thermodesulfobacteriales</taxon>
        <taxon>Thermodesulfatatoraceae</taxon>
        <taxon>Thermodesulfatator</taxon>
    </lineage>
</organism>
<name>A0A7V5P002_9BACT</name>
<accession>A0A7V5P002</accession>
<dbReference type="SUPFAM" id="SSF48371">
    <property type="entry name" value="ARM repeat"/>
    <property type="match status" value="1"/>
</dbReference>
<sequence>MDRAFSHRLLKQEVLHLLQTEDLPLIKEKIREFPPRQAINPLIGALCHRDEAVRWKAVAAIGVVVAEIAREDIEHARVIIRRFMWMLNEESGGMAWGVPEAMAEALANHEKLAQEYTSILISYIWPEGNYLEYPPAQRGVIWGIGRLAQEFPHLLKEYKAPEYAFHLVDSPDQFVRAFWVWAYGQMGKDLLGDLLPRVIEKLKALSPLSFTLFFYDGKQLKKTSFQQILTETLSHLT</sequence>
<protein>
    <submittedName>
        <fullName evidence="1">HEAT repeat domain-containing protein</fullName>
    </submittedName>
</protein>
<dbReference type="NCBIfam" id="NF045662">
    <property type="entry name" value="DVU0298_fam"/>
    <property type="match status" value="1"/>
</dbReference>
<dbReference type="InterPro" id="IPR016024">
    <property type="entry name" value="ARM-type_fold"/>
</dbReference>
<dbReference type="EMBL" id="DROK01000157">
    <property type="protein sequence ID" value="HHI97295.1"/>
    <property type="molecule type" value="Genomic_DNA"/>
</dbReference>
<dbReference type="InterPro" id="IPR011989">
    <property type="entry name" value="ARM-like"/>
</dbReference>
<dbReference type="Gene3D" id="1.25.10.10">
    <property type="entry name" value="Leucine-rich Repeat Variant"/>
    <property type="match status" value="1"/>
</dbReference>